<dbReference type="Proteomes" id="UP001595978">
    <property type="component" value="Unassembled WGS sequence"/>
</dbReference>
<evidence type="ECO:0000256" key="1">
    <source>
        <dbReference type="SAM" id="MobiDB-lite"/>
    </source>
</evidence>
<evidence type="ECO:0000313" key="3">
    <source>
        <dbReference type="EMBL" id="MFC5540210.1"/>
    </source>
</evidence>
<gene>
    <name evidence="3" type="ORF">ACFPOH_00120</name>
</gene>
<keyword evidence="4" id="KW-1185">Reference proteome</keyword>
<evidence type="ECO:0000313" key="4">
    <source>
        <dbReference type="Proteomes" id="UP001595978"/>
    </source>
</evidence>
<evidence type="ECO:0000259" key="2">
    <source>
        <dbReference type="Pfam" id="PF09524"/>
    </source>
</evidence>
<dbReference type="NCBIfam" id="TIGR02220">
    <property type="entry name" value="phg_TIGR02220"/>
    <property type="match status" value="1"/>
</dbReference>
<feature type="compositionally biased region" description="Polar residues" evidence="1">
    <location>
        <begin position="141"/>
        <end position="163"/>
    </location>
</feature>
<proteinExistence type="predicted"/>
<sequence length="311" mass="36136">MLINGPQLTFSPILAKTIGANGAIILELLHKELLQSPIVHDGHHWFVHTYEKWQKRLPYLSRNTIIRTFLKLEKDGYIISQLMQNQRKWYRINYEKISHLVVDGDLFRHGRTIQNGHNGIPNWDAGTQNEKMGITNWADAPSQNGYSNGNADAQSEKTSNSNRANEHSKNVANWVDGHHQIPADSTVQIELQQPNLIRQYNLIIKVINYLNKQANKNYNPLLRIHHDDISKRIEEGYTFEDFQGIIDLKVSQWLHNEKMNVYLRPSTLFKSPNFEKYLREAKKQKPASIYKPIELDFTAGEDAPKPKWLQH</sequence>
<reference evidence="4" key="1">
    <citation type="journal article" date="2019" name="Int. J. Syst. Evol. Microbiol.">
        <title>The Global Catalogue of Microorganisms (GCM) 10K type strain sequencing project: providing services to taxonomists for standard genome sequencing and annotation.</title>
        <authorList>
            <consortium name="The Broad Institute Genomics Platform"/>
            <consortium name="The Broad Institute Genome Sequencing Center for Infectious Disease"/>
            <person name="Wu L."/>
            <person name="Ma J."/>
        </authorList>
    </citation>
    <scope>NUCLEOTIDE SEQUENCE [LARGE SCALE GENOMIC DNA]</scope>
    <source>
        <strain evidence="4">CCUG 56331</strain>
    </source>
</reference>
<protein>
    <submittedName>
        <fullName evidence="3">Conserved phage C-terminal domain-containing protein</fullName>
    </submittedName>
</protein>
<dbReference type="EMBL" id="JBHSNQ010000004">
    <property type="protein sequence ID" value="MFC5540210.1"/>
    <property type="molecule type" value="Genomic_DNA"/>
</dbReference>
<comment type="caution">
    <text evidence="3">The sequence shown here is derived from an EMBL/GenBank/DDBJ whole genome shotgun (WGS) entry which is preliminary data.</text>
</comment>
<accession>A0ABW0RA16</accession>
<feature type="region of interest" description="Disordered" evidence="1">
    <location>
        <begin position="137"/>
        <end position="165"/>
    </location>
</feature>
<dbReference type="RefSeq" id="WP_342581475.1">
    <property type="nucleotide sequence ID" value="NZ_JBHSNQ010000004.1"/>
</dbReference>
<organism evidence="3 4">
    <name type="scientific">Ureibacillus suwonensis</name>
    <dbReference type="NCBI Taxonomy" id="313007"/>
    <lineage>
        <taxon>Bacteria</taxon>
        <taxon>Bacillati</taxon>
        <taxon>Bacillota</taxon>
        <taxon>Bacilli</taxon>
        <taxon>Bacillales</taxon>
        <taxon>Caryophanaceae</taxon>
        <taxon>Ureibacillus</taxon>
    </lineage>
</organism>
<name>A0ABW0RA16_9BACL</name>
<dbReference type="Pfam" id="PF09524">
    <property type="entry name" value="Phg_2220_C"/>
    <property type="match status" value="1"/>
</dbReference>
<feature type="domain" description="Phage conserved hypothetical protein C-terminal" evidence="2">
    <location>
        <begin position="206"/>
        <end position="278"/>
    </location>
</feature>
<dbReference type="InterPro" id="IPR011741">
    <property type="entry name" value="Phg_2220_C"/>
</dbReference>